<dbReference type="EnsemblMetazoa" id="XM_038210495.1">
    <property type="protein sequence ID" value="XP_038066423.1"/>
    <property type="gene ID" value="LOC119736479"/>
</dbReference>
<evidence type="ECO:0000256" key="9">
    <source>
        <dbReference type="ARBA" id="ARBA00023170"/>
    </source>
</evidence>
<dbReference type="InterPro" id="IPR000157">
    <property type="entry name" value="TIR_dom"/>
</dbReference>
<dbReference type="Proteomes" id="UP000887568">
    <property type="component" value="Unplaced"/>
</dbReference>
<evidence type="ECO:0000256" key="11">
    <source>
        <dbReference type="SAM" id="Phobius"/>
    </source>
</evidence>
<proteinExistence type="inferred from homology"/>
<dbReference type="GeneID" id="119736479"/>
<name>A0A914ARZ6_PATMI</name>
<evidence type="ECO:0000256" key="10">
    <source>
        <dbReference type="ARBA" id="ARBA00023180"/>
    </source>
</evidence>
<dbReference type="PROSITE" id="PS50104">
    <property type="entry name" value="TIR"/>
    <property type="match status" value="1"/>
</dbReference>
<dbReference type="Gene3D" id="3.80.10.10">
    <property type="entry name" value="Ribonuclease Inhibitor"/>
    <property type="match status" value="1"/>
</dbReference>
<keyword evidence="14" id="KW-1185">Reference proteome</keyword>
<dbReference type="GO" id="GO:0007165">
    <property type="term" value="P:signal transduction"/>
    <property type="evidence" value="ECO:0007669"/>
    <property type="project" value="InterPro"/>
</dbReference>
<keyword evidence="7 11" id="KW-1133">Transmembrane helix</keyword>
<dbReference type="GO" id="GO:0038023">
    <property type="term" value="F:signaling receptor activity"/>
    <property type="evidence" value="ECO:0007669"/>
    <property type="project" value="TreeGrafter"/>
</dbReference>
<dbReference type="SMART" id="SM00255">
    <property type="entry name" value="TIR"/>
    <property type="match status" value="1"/>
</dbReference>
<dbReference type="SUPFAM" id="SSF52200">
    <property type="entry name" value="Toll/Interleukin receptor TIR domain"/>
    <property type="match status" value="1"/>
</dbReference>
<dbReference type="Gene3D" id="3.40.50.10140">
    <property type="entry name" value="Toll/interleukin-1 receptor homology (TIR) domain"/>
    <property type="match status" value="1"/>
</dbReference>
<comment type="similarity">
    <text evidence="2">Belongs to the Toll-like receptor family.</text>
</comment>
<dbReference type="InterPro" id="IPR032675">
    <property type="entry name" value="LRR_dom_sf"/>
</dbReference>
<dbReference type="InterPro" id="IPR001611">
    <property type="entry name" value="Leu-rich_rpt"/>
</dbReference>
<dbReference type="AlphaFoldDB" id="A0A914ARZ6"/>
<reference evidence="13" key="1">
    <citation type="submission" date="2022-11" db="UniProtKB">
        <authorList>
            <consortium name="EnsemblMetazoa"/>
        </authorList>
    </citation>
    <scope>IDENTIFICATION</scope>
</reference>
<dbReference type="SUPFAM" id="SSF52058">
    <property type="entry name" value="L domain-like"/>
    <property type="match status" value="1"/>
</dbReference>
<evidence type="ECO:0000256" key="7">
    <source>
        <dbReference type="ARBA" id="ARBA00022989"/>
    </source>
</evidence>
<keyword evidence="10" id="KW-0325">Glycoprotein</keyword>
<keyword evidence="8 11" id="KW-0472">Membrane</keyword>
<evidence type="ECO:0000256" key="2">
    <source>
        <dbReference type="ARBA" id="ARBA00009634"/>
    </source>
</evidence>
<evidence type="ECO:0000256" key="5">
    <source>
        <dbReference type="ARBA" id="ARBA00022729"/>
    </source>
</evidence>
<dbReference type="GO" id="GO:0005886">
    <property type="term" value="C:plasma membrane"/>
    <property type="evidence" value="ECO:0007669"/>
    <property type="project" value="TreeGrafter"/>
</dbReference>
<sequence>MDGPPYLSASCEISSPVFFSYFPNVTEFPSEDYELELGSNVPVNQLVSIPEGTFASFSNSTPCCLGLYRFYNLAPISNDVFRGLRLQRVNFAGLGLESFPVEAIREQSTSLIKIDIFDVLTNKGGAILPPRFHSFEALQTITITNTPLKHLPNCSFSHLTALVHLQISHALLEDEDFPRLVLHDVPRLENLQLSHNGFTEIPAALTDLPSLKHLDLSHNEIKTLDARVLRDLQGLTELNLQGNRIEMVDSAGVEALRNMPSLEVFSLGSDSPFLCTCQLLPFVRWLHQSSIVIGSRSNFATYSCKNPPHLLGAELLSPDLVSYLESNCSGDTTTIPTELPLVNTTKKNGGGDIVDAFSPYRIVVPVVTVSVVLSIVGVISTWIMYKKLKRRWVGLFRRFDSRNLSRHATHQETEYRYDAYVCHHESATEFVVNEMIPEMEGEQDGFRLCLSFRDFLVGADQLDNVATAIDASRVVIVLLDADFITCGHCMLELNMTCTRTLEEGSLGGVPVASAESHHLLPGGTTGLLLVLLDALPVDALPTTLRVLLDKITCLEWNTEDAARCWQQLKSALQDTAVNPNLQQEHNFDITQPLTNLNLQPDDVMVSFDVVSLFTSIPTSDACTIAKDRLQADTTLQDRTDLTLTSFENCSSHVPTHPASDGGTNSSNSWLEPPWDLLYPRFRRTCSWKNLNRPTQGLAPVRG</sequence>
<dbReference type="Pfam" id="PF13855">
    <property type="entry name" value="LRR_8"/>
    <property type="match status" value="1"/>
</dbReference>
<protein>
    <recommendedName>
        <fullName evidence="12">TIR domain-containing protein</fullName>
    </recommendedName>
</protein>
<dbReference type="RefSeq" id="XP_038066423.1">
    <property type="nucleotide sequence ID" value="XM_038210495.1"/>
</dbReference>
<evidence type="ECO:0000256" key="4">
    <source>
        <dbReference type="ARBA" id="ARBA00022692"/>
    </source>
</evidence>
<dbReference type="Pfam" id="PF01582">
    <property type="entry name" value="TIR"/>
    <property type="match status" value="1"/>
</dbReference>
<dbReference type="SMART" id="SM00369">
    <property type="entry name" value="LRR_TYP"/>
    <property type="match status" value="4"/>
</dbReference>
<dbReference type="InterPro" id="IPR003591">
    <property type="entry name" value="Leu-rich_rpt_typical-subtyp"/>
</dbReference>
<evidence type="ECO:0000259" key="12">
    <source>
        <dbReference type="PROSITE" id="PS50104"/>
    </source>
</evidence>
<dbReference type="PANTHER" id="PTHR24365:SF530">
    <property type="entry name" value="MSTPROX-RELATED"/>
    <property type="match status" value="1"/>
</dbReference>
<keyword evidence="6" id="KW-0677">Repeat</keyword>
<dbReference type="PANTHER" id="PTHR24365">
    <property type="entry name" value="TOLL-LIKE RECEPTOR"/>
    <property type="match status" value="1"/>
</dbReference>
<keyword evidence="9" id="KW-0675">Receptor</keyword>
<dbReference type="OrthoDB" id="2020019at2759"/>
<keyword evidence="5" id="KW-0732">Signal</keyword>
<dbReference type="OMA" id="RVASHTE"/>
<evidence type="ECO:0000256" key="1">
    <source>
        <dbReference type="ARBA" id="ARBA00004167"/>
    </source>
</evidence>
<comment type="subcellular location">
    <subcellularLocation>
        <location evidence="1">Membrane</location>
        <topology evidence="1">Single-pass membrane protein</topology>
    </subcellularLocation>
</comment>
<dbReference type="PROSITE" id="PS51450">
    <property type="entry name" value="LRR"/>
    <property type="match status" value="2"/>
</dbReference>
<organism evidence="13 14">
    <name type="scientific">Patiria miniata</name>
    <name type="common">Bat star</name>
    <name type="synonym">Asterina miniata</name>
    <dbReference type="NCBI Taxonomy" id="46514"/>
    <lineage>
        <taxon>Eukaryota</taxon>
        <taxon>Metazoa</taxon>
        <taxon>Echinodermata</taxon>
        <taxon>Eleutherozoa</taxon>
        <taxon>Asterozoa</taxon>
        <taxon>Asteroidea</taxon>
        <taxon>Valvatacea</taxon>
        <taxon>Valvatida</taxon>
        <taxon>Asterinidae</taxon>
        <taxon>Patiria</taxon>
    </lineage>
</organism>
<keyword evidence="4 11" id="KW-0812">Transmembrane</keyword>
<feature type="domain" description="TIR" evidence="12">
    <location>
        <begin position="415"/>
        <end position="572"/>
    </location>
</feature>
<evidence type="ECO:0000256" key="6">
    <source>
        <dbReference type="ARBA" id="ARBA00022737"/>
    </source>
</evidence>
<dbReference type="InterPro" id="IPR035897">
    <property type="entry name" value="Toll_tir_struct_dom_sf"/>
</dbReference>
<evidence type="ECO:0000313" key="13">
    <source>
        <dbReference type="EnsemblMetazoa" id="XP_038066423.1"/>
    </source>
</evidence>
<feature type="transmembrane region" description="Helical" evidence="11">
    <location>
        <begin position="362"/>
        <end position="385"/>
    </location>
</feature>
<evidence type="ECO:0000256" key="8">
    <source>
        <dbReference type="ARBA" id="ARBA00023136"/>
    </source>
</evidence>
<evidence type="ECO:0000313" key="14">
    <source>
        <dbReference type="Proteomes" id="UP000887568"/>
    </source>
</evidence>
<accession>A0A914ARZ6</accession>
<keyword evidence="3" id="KW-0433">Leucine-rich repeat</keyword>
<evidence type="ECO:0000256" key="3">
    <source>
        <dbReference type="ARBA" id="ARBA00022614"/>
    </source>
</evidence>